<dbReference type="EMBL" id="CP144089">
    <property type="protein sequence ID" value="WWD06270.1"/>
    <property type="molecule type" value="Genomic_DNA"/>
</dbReference>
<dbReference type="GeneID" id="91103160"/>
<gene>
    <name evidence="1" type="ORF">V865_004359</name>
</gene>
<dbReference type="Proteomes" id="UP001358614">
    <property type="component" value="Chromosome 1"/>
</dbReference>
<dbReference type="RefSeq" id="XP_066084237.1">
    <property type="nucleotide sequence ID" value="XM_066228140.1"/>
</dbReference>
<evidence type="ECO:0000313" key="1">
    <source>
        <dbReference type="EMBL" id="WWD06270.1"/>
    </source>
</evidence>
<keyword evidence="2" id="KW-1185">Reference proteome</keyword>
<sequence>MASSRLLRLRLRSNELLTKRFPNSVRPSTTFKYNGATPSGTSYTVLPTSIAGLISASGSISVSNRSFTTSSLVLKKKTTTNGGGVLEPSSEDYLDLPSPTQRVKFLNGIKKDYGDEYDNLTVPTTQLLDALRDMQSWRQLRSPKESML</sequence>
<proteinExistence type="predicted"/>
<accession>A0AAX4KL85</accession>
<dbReference type="KEGG" id="ker:91103160"/>
<organism evidence="1 2">
    <name type="scientific">Kwoniella europaea PYCC6329</name>
    <dbReference type="NCBI Taxonomy" id="1423913"/>
    <lineage>
        <taxon>Eukaryota</taxon>
        <taxon>Fungi</taxon>
        <taxon>Dikarya</taxon>
        <taxon>Basidiomycota</taxon>
        <taxon>Agaricomycotina</taxon>
        <taxon>Tremellomycetes</taxon>
        <taxon>Tremellales</taxon>
        <taxon>Cryptococcaceae</taxon>
        <taxon>Kwoniella</taxon>
    </lineage>
</organism>
<evidence type="ECO:0000313" key="2">
    <source>
        <dbReference type="Proteomes" id="UP001358614"/>
    </source>
</evidence>
<name>A0AAX4KL85_9TREE</name>
<protein>
    <submittedName>
        <fullName evidence="1">Uncharacterized protein</fullName>
    </submittedName>
</protein>
<dbReference type="AlphaFoldDB" id="A0AAX4KL85"/>
<reference evidence="1 2" key="1">
    <citation type="submission" date="2024-01" db="EMBL/GenBank/DDBJ databases">
        <title>Comparative genomics of Cryptococcus and Kwoniella reveals pathogenesis evolution and contrasting modes of karyotype evolution via chromosome fusion or intercentromeric recombination.</title>
        <authorList>
            <person name="Coelho M.A."/>
            <person name="David-Palma M."/>
            <person name="Shea T."/>
            <person name="Bowers K."/>
            <person name="McGinley-Smith S."/>
            <person name="Mohammad A.W."/>
            <person name="Gnirke A."/>
            <person name="Yurkov A.M."/>
            <person name="Nowrousian M."/>
            <person name="Sun S."/>
            <person name="Cuomo C.A."/>
            <person name="Heitman J."/>
        </authorList>
    </citation>
    <scope>NUCLEOTIDE SEQUENCE [LARGE SCALE GENOMIC DNA]</scope>
    <source>
        <strain evidence="1 2">PYCC6329</strain>
    </source>
</reference>